<proteinExistence type="predicted"/>
<dbReference type="InterPro" id="IPR027417">
    <property type="entry name" value="P-loop_NTPase"/>
</dbReference>
<sequence>MPRRRTPPWQVAGLFRYAREAAAYEAAVDVCLADPATARRLGKRPQATAENVRVAMLAEANVRRALEPCQENQRHFRHALRRHETTRDRVDYLHDPPAPETVVLALLSLGLLVSLVAAPWTYVGVLALMTAGAGLAVRRHPLWSMHVRHNVSELGLKAVLFVRERQAEAADRRWRLDLQLRGVGPLMQRVVEALLGDDPDSLLLPDDYEGLRSPRNRQYVIDNEAARRLARKVAQREGGTIAVSGPRGAGKSTLLESCAEEADLAVVVQAPATYSPYEFLLSLFVTVCETYLTEHGSPVPDVARLSGLHRAVRRLVPLAGRVTRYLGFALAAGALVVLGLSASLRAVAGRYDDPVLLRARELWSDLTGTAAAVWRGESVGAALVAALIGLVLWWMRRPTGLGTEVRAVWPDFCSLSGFLLVLGAPVSLLFDSDVHRHARDLLHQSPGELALLLGLGLLLALLFLAPDVEWTVGGVTVVINRYLQAGVGGMLAFGLLPLLMSAPSRAVATDAGNPLRLACLLLGVLLIRARSWTVPQPEPPLVTECRDQLYRLQTVQTSSAAVTTGLPQLLTAHTTSLSTVPPTMPKLVSDFRDLLTDIAKERYARKGRVVIAIDEVDRLGSDAEALAFLGEIKAILGVPHVHYLISVAEDVGASFVRRGLPHRGVTDSSLDDIVHVQPCTLAESKAILEQRTQGLREPYTLLVHGLSGGLPRDLIRYGLRIMEIEDKTRFYELTDISRQMILEELAETLAGFRTLLAKQQWTAETSPVLLSFRSLMGHLQYLCPCPSADLTRALHHVAFYDLDQQLGPAAAQVPEPTRLLIDEAATYVLFSLTLLDIFGRPDLARRRAEAARRSPDGNPDLLAQARQELEVSPYSARPLIAAVRASWALPDRPSSSTLTTIPRPRSSPCPVHSGPAGVGDTGAGDG</sequence>
<feature type="transmembrane region" description="Helical" evidence="2">
    <location>
        <begin position="450"/>
        <end position="470"/>
    </location>
</feature>
<dbReference type="AlphaFoldDB" id="A0A918CIX7"/>
<keyword evidence="2" id="KW-0472">Membrane</keyword>
<feature type="transmembrane region" description="Helical" evidence="2">
    <location>
        <begin position="102"/>
        <end position="135"/>
    </location>
</feature>
<evidence type="ECO:0000256" key="2">
    <source>
        <dbReference type="SAM" id="Phobius"/>
    </source>
</evidence>
<reference evidence="3" key="2">
    <citation type="submission" date="2020-09" db="EMBL/GenBank/DDBJ databases">
        <authorList>
            <person name="Sun Q."/>
            <person name="Ohkuma M."/>
        </authorList>
    </citation>
    <scope>NUCLEOTIDE SEQUENCE</scope>
    <source>
        <strain evidence="3">JCM 4346</strain>
    </source>
</reference>
<dbReference type="SUPFAM" id="SSF52540">
    <property type="entry name" value="P-loop containing nucleoside triphosphate hydrolases"/>
    <property type="match status" value="1"/>
</dbReference>
<reference evidence="3" key="1">
    <citation type="journal article" date="2014" name="Int. J. Syst. Evol. Microbiol.">
        <title>Complete genome sequence of Corynebacterium casei LMG S-19264T (=DSM 44701T), isolated from a smear-ripened cheese.</title>
        <authorList>
            <consortium name="US DOE Joint Genome Institute (JGI-PGF)"/>
            <person name="Walter F."/>
            <person name="Albersmeier A."/>
            <person name="Kalinowski J."/>
            <person name="Ruckert C."/>
        </authorList>
    </citation>
    <scope>NUCLEOTIDE SEQUENCE</scope>
    <source>
        <strain evidence="3">JCM 4346</strain>
    </source>
</reference>
<keyword evidence="2" id="KW-0812">Transmembrane</keyword>
<feature type="transmembrane region" description="Helical" evidence="2">
    <location>
        <begin position="325"/>
        <end position="348"/>
    </location>
</feature>
<dbReference type="RefSeq" id="WP_189939214.1">
    <property type="nucleotide sequence ID" value="NZ_BMSX01000010.1"/>
</dbReference>
<dbReference type="EMBL" id="BMSX01000010">
    <property type="protein sequence ID" value="GGR23352.1"/>
    <property type="molecule type" value="Genomic_DNA"/>
</dbReference>
<feature type="transmembrane region" description="Helical" evidence="2">
    <location>
        <begin position="482"/>
        <end position="500"/>
    </location>
</feature>
<evidence type="ECO:0000256" key="1">
    <source>
        <dbReference type="SAM" id="MobiDB-lite"/>
    </source>
</evidence>
<feature type="compositionally biased region" description="Gly residues" evidence="1">
    <location>
        <begin position="916"/>
        <end position="926"/>
    </location>
</feature>
<name>A0A918CIX7_9ACTN</name>
<evidence type="ECO:0000313" key="3">
    <source>
        <dbReference type="EMBL" id="GGR23352.1"/>
    </source>
</evidence>
<evidence type="ECO:0000313" key="4">
    <source>
        <dbReference type="Proteomes" id="UP000658320"/>
    </source>
</evidence>
<dbReference type="Proteomes" id="UP000658320">
    <property type="component" value="Unassembled WGS sequence"/>
</dbReference>
<evidence type="ECO:0008006" key="5">
    <source>
        <dbReference type="Google" id="ProtNLM"/>
    </source>
</evidence>
<keyword evidence="2" id="KW-1133">Transmembrane helix</keyword>
<gene>
    <name evidence="3" type="ORF">GCM10010251_44270</name>
</gene>
<feature type="region of interest" description="Disordered" evidence="1">
    <location>
        <begin position="890"/>
        <end position="926"/>
    </location>
</feature>
<feature type="transmembrane region" description="Helical" evidence="2">
    <location>
        <begin position="407"/>
        <end position="430"/>
    </location>
</feature>
<protein>
    <recommendedName>
        <fullName evidence="5">KAP NTPase domain-containing protein</fullName>
    </recommendedName>
</protein>
<feature type="transmembrane region" description="Helical" evidence="2">
    <location>
        <begin position="372"/>
        <end position="395"/>
    </location>
</feature>
<comment type="caution">
    <text evidence="3">The sequence shown here is derived from an EMBL/GenBank/DDBJ whole genome shotgun (WGS) entry which is preliminary data.</text>
</comment>
<organism evidence="3 4">
    <name type="scientific">Streptomyces aurantiogriseus</name>
    <dbReference type="NCBI Taxonomy" id="66870"/>
    <lineage>
        <taxon>Bacteria</taxon>
        <taxon>Bacillati</taxon>
        <taxon>Actinomycetota</taxon>
        <taxon>Actinomycetes</taxon>
        <taxon>Kitasatosporales</taxon>
        <taxon>Streptomycetaceae</taxon>
        <taxon>Streptomyces</taxon>
    </lineage>
</organism>
<accession>A0A918CIX7</accession>
<keyword evidence="4" id="KW-1185">Reference proteome</keyword>